<dbReference type="EMBL" id="HG805948">
    <property type="protein sequence ID" value="CDW55332.1"/>
    <property type="molecule type" value="Genomic_DNA"/>
</dbReference>
<dbReference type="AlphaFoldDB" id="A0A077Z4C5"/>
<name>A0A077Z4C5_TRITR</name>
<protein>
    <submittedName>
        <fullName evidence="1">Uncharacterized protein</fullName>
    </submittedName>
</protein>
<organism evidence="1 2">
    <name type="scientific">Trichuris trichiura</name>
    <name type="common">Whipworm</name>
    <name type="synonym">Trichocephalus trichiurus</name>
    <dbReference type="NCBI Taxonomy" id="36087"/>
    <lineage>
        <taxon>Eukaryota</taxon>
        <taxon>Metazoa</taxon>
        <taxon>Ecdysozoa</taxon>
        <taxon>Nematoda</taxon>
        <taxon>Enoplea</taxon>
        <taxon>Dorylaimia</taxon>
        <taxon>Trichinellida</taxon>
        <taxon>Trichuridae</taxon>
        <taxon>Trichuris</taxon>
    </lineage>
</organism>
<sequence length="62" mass="6981">MGAESSVQFAAVPRMRLAKSWHRSRVASFFAFNFRTAGRGTLVTQRHLRPGASVQTYLARKN</sequence>
<accession>A0A077Z4C5</accession>
<evidence type="ECO:0000313" key="1">
    <source>
        <dbReference type="EMBL" id="CDW55332.1"/>
    </source>
</evidence>
<reference evidence="1" key="1">
    <citation type="submission" date="2014-01" db="EMBL/GenBank/DDBJ databases">
        <authorList>
            <person name="Aslett M."/>
        </authorList>
    </citation>
    <scope>NUCLEOTIDE SEQUENCE</scope>
</reference>
<keyword evidence="2" id="KW-1185">Reference proteome</keyword>
<evidence type="ECO:0000313" key="2">
    <source>
        <dbReference type="Proteomes" id="UP000030665"/>
    </source>
</evidence>
<dbReference type="Proteomes" id="UP000030665">
    <property type="component" value="Unassembled WGS sequence"/>
</dbReference>
<proteinExistence type="predicted"/>
<gene>
    <name evidence="1" type="ORF">TTRE_0000360401</name>
</gene>
<reference evidence="1" key="2">
    <citation type="submission" date="2014-03" db="EMBL/GenBank/DDBJ databases">
        <title>The whipworm genome and dual-species transcriptomics of an intimate host-pathogen interaction.</title>
        <authorList>
            <person name="Foth B.J."/>
            <person name="Tsai I.J."/>
            <person name="Reid A.J."/>
            <person name="Bancroft A.J."/>
            <person name="Nichol S."/>
            <person name="Tracey A."/>
            <person name="Holroyd N."/>
            <person name="Cotton J.A."/>
            <person name="Stanley E.J."/>
            <person name="Zarowiecki M."/>
            <person name="Liu J.Z."/>
            <person name="Huckvale T."/>
            <person name="Cooper P.J."/>
            <person name="Grencis R.K."/>
            <person name="Berriman M."/>
        </authorList>
    </citation>
    <scope>NUCLEOTIDE SEQUENCE [LARGE SCALE GENOMIC DNA]</scope>
</reference>